<proteinExistence type="predicted"/>
<dbReference type="EMBL" id="CP015267">
    <property type="protein sequence ID" value="ASL15543.1"/>
    <property type="molecule type" value="Genomic_DNA"/>
</dbReference>
<dbReference type="CDD" id="cd00531">
    <property type="entry name" value="NTF2_like"/>
    <property type="match status" value="1"/>
</dbReference>
<evidence type="ECO:0000259" key="1">
    <source>
        <dbReference type="Pfam" id="PF13577"/>
    </source>
</evidence>
<dbReference type="EMBL" id="JASZZX010000008">
    <property type="protein sequence ID" value="MDM3926784.1"/>
    <property type="molecule type" value="Genomic_DNA"/>
</dbReference>
<reference evidence="3" key="4">
    <citation type="submission" date="2023-06" db="EMBL/GenBank/DDBJ databases">
        <authorList>
            <person name="Spilker T."/>
        </authorList>
    </citation>
    <scope>NUCLEOTIDE SEQUENCE</scope>
    <source>
        <strain evidence="3">FLAC1071</strain>
    </source>
</reference>
<dbReference type="AlphaFoldDB" id="A0A222S757"/>
<gene>
    <name evidence="2" type="ORF">MYCOZU2_03152</name>
    <name evidence="3" type="ORF">QRB35_12180</name>
</gene>
<dbReference type="InterPro" id="IPR032710">
    <property type="entry name" value="NTF2-like_dom_sf"/>
</dbReference>
<dbReference type="RefSeq" id="WP_014711755.1">
    <property type="nucleotide sequence ID" value="NZ_CP015267.1"/>
</dbReference>
<dbReference type="Proteomes" id="UP000198286">
    <property type="component" value="Chromosome"/>
</dbReference>
<dbReference type="Proteomes" id="UP001529272">
    <property type="component" value="Unassembled WGS sequence"/>
</dbReference>
<dbReference type="Gene3D" id="3.10.450.50">
    <property type="match status" value="1"/>
</dbReference>
<name>A0A222S757_MYCIT</name>
<evidence type="ECO:0000313" key="3">
    <source>
        <dbReference type="EMBL" id="MDM3926784.1"/>
    </source>
</evidence>
<keyword evidence="5" id="KW-1185">Reference proteome</keyword>
<evidence type="ECO:0000313" key="4">
    <source>
        <dbReference type="Proteomes" id="UP000198286"/>
    </source>
</evidence>
<reference evidence="5" key="2">
    <citation type="submission" date="2023-06" db="EMBL/GenBank/DDBJ databases">
        <title>Itaconate inhibition of nontuberculous mycobacteria.</title>
        <authorList>
            <person name="Spilker T."/>
        </authorList>
    </citation>
    <scope>NUCLEOTIDE SEQUENCE [LARGE SCALE GENOMIC DNA]</scope>
    <source>
        <strain evidence="5">FLAC1071</strain>
    </source>
</reference>
<sequence length="169" mass="18014">MIDADELLTRLCRLEDERDIARLIASYGPAVDAGDADAAARLWATDGGYDVEGWQMHSRADVRDMVSSASHQKLVGGGCCHFVGPAVVTVAGDSAVAVSESLVLVRDGESYRVWRCTANHFELRRIENRWRITKRTSRVLDGNPGAHALLTAGLAGAPAPTLGAGGDVD</sequence>
<protein>
    <submittedName>
        <fullName evidence="3">Nuclear transport factor 2 family protein</fullName>
    </submittedName>
</protein>
<reference evidence="2 4" key="1">
    <citation type="journal article" date="2017" name="Lancet Infect. Dis.">
        <title>Global outbreak of severe Mycobacterium chimaera disease after cardiac surgery: a molecular epidemiological study.</title>
        <authorList>
            <person name="van Ingen J."/>
            <person name="Kohl T."/>
            <person name="Kranzer K."/>
            <person name="Hasse B."/>
            <person name="Keller P."/>
            <person name="Szafranska A."/>
            <person name="Hillemann D."/>
            <person name="Chand M."/>
            <person name="Schreiber P."/>
            <person name="Sommerstein R."/>
            <person name="Berger C."/>
            <person name="Genoni M."/>
            <person name="Ruegg C."/>
            <person name="Troillet N."/>
            <person name="Widmer A.F."/>
            <person name="Becker S.L."/>
            <person name="Herrmann M."/>
            <person name="Eckmanns T."/>
            <person name="Haller S."/>
            <person name="Hoeller C."/>
            <person name="Debast S.B."/>
            <person name="Wolfhagen M.J."/>
            <person name="Hopman J."/>
            <person name="Kluytmans J."/>
            <person name="Langelaar M."/>
            <person name="Notermans D.W."/>
            <person name="ten Oever J."/>
            <person name="van den Barselaar P."/>
            <person name="Vonk A.B.A."/>
            <person name="Vos M.C."/>
            <person name="Ahmed N."/>
            <person name="Brown T."/>
            <person name="Crook D."/>
            <person name="Lamagni T."/>
            <person name="Phin N."/>
            <person name="Smith E.G."/>
            <person name="Zambon M."/>
            <person name="Serr A."/>
            <person name="Goetting T."/>
            <person name="Ebner W."/>
            <person name="Thuermer A."/>
            <person name="Utpatel C."/>
            <person name="Sproer C."/>
            <person name="Bunk B."/>
            <person name="Nubel U."/>
            <person name="Bloemberg G."/>
            <person name="Bottger E."/>
            <person name="Niemann S."/>
            <person name="Wagner D."/>
            <person name="Sax H."/>
        </authorList>
    </citation>
    <scope>NUCLEOTIDE SEQUENCE [LARGE SCALE GENOMIC DNA]</scope>
    <source>
        <strain evidence="2 4">ZUERICH-2</strain>
    </source>
</reference>
<organism evidence="2 4">
    <name type="scientific">Mycobacterium intracellulare subsp. chimaera</name>
    <dbReference type="NCBI Taxonomy" id="222805"/>
    <lineage>
        <taxon>Bacteria</taxon>
        <taxon>Bacillati</taxon>
        <taxon>Actinomycetota</taxon>
        <taxon>Actinomycetes</taxon>
        <taxon>Mycobacteriales</taxon>
        <taxon>Mycobacteriaceae</taxon>
        <taxon>Mycobacterium</taxon>
        <taxon>Mycobacterium avium complex (MAC)</taxon>
    </lineage>
</organism>
<dbReference type="InterPro" id="IPR037401">
    <property type="entry name" value="SnoaL-like"/>
</dbReference>
<evidence type="ECO:0000313" key="2">
    <source>
        <dbReference type="EMBL" id="ASL15543.1"/>
    </source>
</evidence>
<evidence type="ECO:0000313" key="5">
    <source>
        <dbReference type="Proteomes" id="UP001529272"/>
    </source>
</evidence>
<dbReference type="SUPFAM" id="SSF54427">
    <property type="entry name" value="NTF2-like"/>
    <property type="match status" value="1"/>
</dbReference>
<reference evidence="3 5" key="3">
    <citation type="submission" date="2023-06" db="EMBL/GenBank/DDBJ databases">
        <title>Itaconate inhibition of nontuberculous mycobacteria.</title>
        <authorList>
            <person name="Breen P."/>
            <person name="Zimbric M."/>
            <person name="Caverly L."/>
        </authorList>
    </citation>
    <scope>NUCLEOTIDE SEQUENCE [LARGE SCALE GENOMIC DNA]</scope>
    <source>
        <strain evidence="3 5">FLAC1071</strain>
    </source>
</reference>
<dbReference type="Pfam" id="PF13577">
    <property type="entry name" value="SnoaL_4"/>
    <property type="match status" value="1"/>
</dbReference>
<feature type="domain" description="SnoaL-like" evidence="1">
    <location>
        <begin position="13"/>
        <end position="136"/>
    </location>
</feature>
<accession>A0A222S757</accession>